<protein>
    <submittedName>
        <fullName evidence="9">Prolipoprotein diacylglyceryl transferase</fullName>
    </submittedName>
</protein>
<feature type="transmembrane region" description="Helical" evidence="8">
    <location>
        <begin position="224"/>
        <end position="245"/>
    </location>
</feature>
<evidence type="ECO:0000256" key="8">
    <source>
        <dbReference type="SAM" id="Phobius"/>
    </source>
</evidence>
<sequence length="334" mass="36390">MRKAEKLDEKAGMKTMGLIACSLRGVPVYSYGLFVAVALLLGLLVAWLCVKAQKVSFAPVLDMALWGIPLALLGGRAGFVFHHFDRYSSHLPDIFAVWQGGFSLYGMIAGVLAAVIGTCRVQGRDTWIWLDRLIPSGVIFLAVLEMGVFILQLNPGLPFPDDIPNDHALAEYIEYNYRPIGFGDTLYFQPIALYQAGLQLLIFFLLLVLTLLRAKRHWLRTPGSLFLLGTAGVAWIRLGCGFFYLATGADDGAAMPLGRILSGGIGLFAIFLLMMRRRSDVWEKGMGGKEHVGNVCWKETEGLAETGASAPHAGAHPSAGIQSQAADGYDGRRQ</sequence>
<evidence type="ECO:0000256" key="7">
    <source>
        <dbReference type="SAM" id="MobiDB-lite"/>
    </source>
</evidence>
<dbReference type="Pfam" id="PF01790">
    <property type="entry name" value="LGT"/>
    <property type="match status" value="1"/>
</dbReference>
<evidence type="ECO:0000256" key="4">
    <source>
        <dbReference type="ARBA" id="ARBA00022692"/>
    </source>
</evidence>
<dbReference type="RefSeq" id="WP_154621082.1">
    <property type="nucleotide sequence ID" value="NZ_VUNL01000009.1"/>
</dbReference>
<name>A0A6I2UZ01_9FIRM</name>
<evidence type="ECO:0000256" key="3">
    <source>
        <dbReference type="ARBA" id="ARBA00022679"/>
    </source>
</evidence>
<dbReference type="InterPro" id="IPR001640">
    <property type="entry name" value="Lgt"/>
</dbReference>
<evidence type="ECO:0000256" key="1">
    <source>
        <dbReference type="ARBA" id="ARBA00007150"/>
    </source>
</evidence>
<dbReference type="Proteomes" id="UP000430222">
    <property type="component" value="Unassembled WGS sequence"/>
</dbReference>
<feature type="compositionally biased region" description="Low complexity" evidence="7">
    <location>
        <begin position="307"/>
        <end position="320"/>
    </location>
</feature>
<keyword evidence="2" id="KW-1003">Cell membrane</keyword>
<evidence type="ECO:0000313" key="9">
    <source>
        <dbReference type="EMBL" id="MSV25320.1"/>
    </source>
</evidence>
<evidence type="ECO:0000256" key="6">
    <source>
        <dbReference type="ARBA" id="ARBA00023136"/>
    </source>
</evidence>
<reference evidence="9 10" key="1">
    <citation type="submission" date="2019-08" db="EMBL/GenBank/DDBJ databases">
        <title>In-depth cultivation of the pig gut microbiome towards novel bacterial diversity and tailored functional studies.</title>
        <authorList>
            <person name="Wylensek D."/>
            <person name="Hitch T.C.A."/>
            <person name="Clavel T."/>
        </authorList>
    </citation>
    <scope>NUCLEOTIDE SEQUENCE [LARGE SCALE GENOMIC DNA]</scope>
    <source>
        <strain evidence="10">WCA-380-WT-3B3</strain>
    </source>
</reference>
<keyword evidence="9" id="KW-0449">Lipoprotein</keyword>
<feature type="transmembrane region" description="Helical" evidence="8">
    <location>
        <begin position="133"/>
        <end position="153"/>
    </location>
</feature>
<dbReference type="AlphaFoldDB" id="A0A6I2UZ01"/>
<comment type="caution">
    <text evidence="9">The sequence shown here is derived from an EMBL/GenBank/DDBJ whole genome shotgun (WGS) entry which is preliminary data.</text>
</comment>
<evidence type="ECO:0000256" key="2">
    <source>
        <dbReference type="ARBA" id="ARBA00022475"/>
    </source>
</evidence>
<dbReference type="EMBL" id="VUNL01000009">
    <property type="protein sequence ID" value="MSV25320.1"/>
    <property type="molecule type" value="Genomic_DNA"/>
</dbReference>
<dbReference type="PANTHER" id="PTHR30589">
    <property type="entry name" value="PROLIPOPROTEIN DIACYLGLYCERYL TRANSFERASE"/>
    <property type="match status" value="1"/>
</dbReference>
<evidence type="ECO:0000256" key="5">
    <source>
        <dbReference type="ARBA" id="ARBA00022989"/>
    </source>
</evidence>
<keyword evidence="3 9" id="KW-0808">Transferase</keyword>
<feature type="transmembrane region" description="Helical" evidence="8">
    <location>
        <begin position="60"/>
        <end position="82"/>
    </location>
</feature>
<feature type="transmembrane region" description="Helical" evidence="8">
    <location>
        <begin position="257"/>
        <end position="275"/>
    </location>
</feature>
<keyword evidence="5 8" id="KW-1133">Transmembrane helix</keyword>
<dbReference type="GO" id="GO:0005886">
    <property type="term" value="C:plasma membrane"/>
    <property type="evidence" value="ECO:0007669"/>
    <property type="project" value="InterPro"/>
</dbReference>
<evidence type="ECO:0000313" key="10">
    <source>
        <dbReference type="Proteomes" id="UP000430222"/>
    </source>
</evidence>
<dbReference type="GO" id="GO:0042158">
    <property type="term" value="P:lipoprotein biosynthetic process"/>
    <property type="evidence" value="ECO:0007669"/>
    <property type="project" value="InterPro"/>
</dbReference>
<keyword evidence="6 8" id="KW-0472">Membrane</keyword>
<keyword evidence="10" id="KW-1185">Reference proteome</keyword>
<dbReference type="GO" id="GO:0008961">
    <property type="term" value="F:phosphatidylglycerol-prolipoprotein diacylglyceryl transferase activity"/>
    <property type="evidence" value="ECO:0007669"/>
    <property type="project" value="InterPro"/>
</dbReference>
<dbReference type="PANTHER" id="PTHR30589:SF0">
    <property type="entry name" value="PHOSPHATIDYLGLYCEROL--PROLIPOPROTEIN DIACYLGLYCERYL TRANSFERASE"/>
    <property type="match status" value="1"/>
</dbReference>
<proteinExistence type="inferred from homology"/>
<feature type="transmembrane region" description="Helical" evidence="8">
    <location>
        <begin position="28"/>
        <end position="48"/>
    </location>
</feature>
<comment type="similarity">
    <text evidence="1">Belongs to the Lgt family.</text>
</comment>
<gene>
    <name evidence="9" type="ORF">FYJ78_09040</name>
</gene>
<feature type="transmembrane region" description="Helical" evidence="8">
    <location>
        <begin position="102"/>
        <end position="121"/>
    </location>
</feature>
<organism evidence="9 10">
    <name type="scientific">Selenomonas montiformis</name>
    <dbReference type="NCBI Taxonomy" id="2652285"/>
    <lineage>
        <taxon>Bacteria</taxon>
        <taxon>Bacillati</taxon>
        <taxon>Bacillota</taxon>
        <taxon>Negativicutes</taxon>
        <taxon>Selenomonadales</taxon>
        <taxon>Selenomonadaceae</taxon>
        <taxon>Selenomonas</taxon>
    </lineage>
</organism>
<feature type="transmembrane region" description="Helical" evidence="8">
    <location>
        <begin position="191"/>
        <end position="212"/>
    </location>
</feature>
<feature type="region of interest" description="Disordered" evidence="7">
    <location>
        <begin position="307"/>
        <end position="334"/>
    </location>
</feature>
<keyword evidence="4 8" id="KW-0812">Transmembrane</keyword>
<accession>A0A6I2UZ01</accession>